<protein>
    <submittedName>
        <fullName evidence="2">Uncharacterized protein</fullName>
    </submittedName>
</protein>
<dbReference type="RefSeq" id="WP_152124726.1">
    <property type="nucleotide sequence ID" value="NZ_WELI01000005.1"/>
</dbReference>
<feature type="region of interest" description="Disordered" evidence="1">
    <location>
        <begin position="15"/>
        <end position="36"/>
    </location>
</feature>
<evidence type="ECO:0000313" key="2">
    <source>
        <dbReference type="EMBL" id="KAB7730119.1"/>
    </source>
</evidence>
<sequence length="153" mass="17360">MTAIASAESHIGFNKATMKTSKESQDQESPTNPVPELKTMFDLSLGLVGGDGGSSAFLVVQALLDYQETLIENLMDAQADPDWSSYALETRDQLCETKSLLYTIIEAMDDANRHNMRVARQLRDPHHFELSEQKLEEFKKDRAAKHRLKYHNF</sequence>
<accession>A0A7J5TY90</accession>
<dbReference type="EMBL" id="WELI01000005">
    <property type="protein sequence ID" value="KAB7730119.1"/>
    <property type="molecule type" value="Genomic_DNA"/>
</dbReference>
<proteinExistence type="predicted"/>
<dbReference type="Proteomes" id="UP000488299">
    <property type="component" value="Unassembled WGS sequence"/>
</dbReference>
<gene>
    <name evidence="2" type="ORF">F5984_13125</name>
</gene>
<evidence type="ECO:0000256" key="1">
    <source>
        <dbReference type="SAM" id="MobiDB-lite"/>
    </source>
</evidence>
<name>A0A7J5TY90_9BACT</name>
<organism evidence="2 3">
    <name type="scientific">Rudanella paleaurantiibacter</name>
    <dbReference type="NCBI Taxonomy" id="2614655"/>
    <lineage>
        <taxon>Bacteria</taxon>
        <taxon>Pseudomonadati</taxon>
        <taxon>Bacteroidota</taxon>
        <taxon>Cytophagia</taxon>
        <taxon>Cytophagales</taxon>
        <taxon>Cytophagaceae</taxon>
        <taxon>Rudanella</taxon>
    </lineage>
</organism>
<evidence type="ECO:0000313" key="3">
    <source>
        <dbReference type="Proteomes" id="UP000488299"/>
    </source>
</evidence>
<keyword evidence="3" id="KW-1185">Reference proteome</keyword>
<reference evidence="2 3" key="1">
    <citation type="submission" date="2019-10" db="EMBL/GenBank/DDBJ databases">
        <title>Rudanella paleaurantiibacter sp. nov., isolated from sludge.</title>
        <authorList>
            <person name="Xu S.Q."/>
        </authorList>
    </citation>
    <scope>NUCLEOTIDE SEQUENCE [LARGE SCALE GENOMIC DNA]</scope>
    <source>
        <strain evidence="2 3">HX-22-17</strain>
    </source>
</reference>
<comment type="caution">
    <text evidence="2">The sequence shown here is derived from an EMBL/GenBank/DDBJ whole genome shotgun (WGS) entry which is preliminary data.</text>
</comment>
<dbReference type="AlphaFoldDB" id="A0A7J5TY90"/>